<proteinExistence type="predicted"/>
<evidence type="ECO:0000313" key="2">
    <source>
        <dbReference type="EMBL" id="CAD7012494.1"/>
    </source>
</evidence>
<evidence type="ECO:0000313" key="3">
    <source>
        <dbReference type="Proteomes" id="UP000606786"/>
    </source>
</evidence>
<sequence length="129" mass="13406">MREEDLIMARALVAEQAAAAAAAAAESSATLLSSAQPSPGASPEPLRRTRVADLIEKRNQFSMSQSANTTINVNGRKNSSAALECIPSATNAAAAAFKENQTLCINRNSAGDGSNASSAPNVGAMREWW</sequence>
<reference evidence="2" key="1">
    <citation type="submission" date="2020-11" db="EMBL/GenBank/DDBJ databases">
        <authorList>
            <person name="Whitehead M."/>
        </authorList>
    </citation>
    <scope>NUCLEOTIDE SEQUENCE</scope>
    <source>
        <strain evidence="2">EGII</strain>
    </source>
</reference>
<feature type="region of interest" description="Disordered" evidence="1">
    <location>
        <begin position="108"/>
        <end position="129"/>
    </location>
</feature>
<accession>A0A811VBV9</accession>
<feature type="region of interest" description="Disordered" evidence="1">
    <location>
        <begin position="28"/>
        <end position="47"/>
    </location>
</feature>
<gene>
    <name evidence="2" type="ORF">CCAP1982_LOCUS20578</name>
</gene>
<name>A0A811VBV9_CERCA</name>
<dbReference type="EMBL" id="CAJHJT010000056">
    <property type="protein sequence ID" value="CAD7012494.1"/>
    <property type="molecule type" value="Genomic_DNA"/>
</dbReference>
<organism evidence="2 3">
    <name type="scientific">Ceratitis capitata</name>
    <name type="common">Mediterranean fruit fly</name>
    <name type="synonym">Tephritis capitata</name>
    <dbReference type="NCBI Taxonomy" id="7213"/>
    <lineage>
        <taxon>Eukaryota</taxon>
        <taxon>Metazoa</taxon>
        <taxon>Ecdysozoa</taxon>
        <taxon>Arthropoda</taxon>
        <taxon>Hexapoda</taxon>
        <taxon>Insecta</taxon>
        <taxon>Pterygota</taxon>
        <taxon>Neoptera</taxon>
        <taxon>Endopterygota</taxon>
        <taxon>Diptera</taxon>
        <taxon>Brachycera</taxon>
        <taxon>Muscomorpha</taxon>
        <taxon>Tephritoidea</taxon>
        <taxon>Tephritidae</taxon>
        <taxon>Ceratitis</taxon>
        <taxon>Ceratitis</taxon>
    </lineage>
</organism>
<dbReference type="Proteomes" id="UP000606786">
    <property type="component" value="Unassembled WGS sequence"/>
</dbReference>
<dbReference type="OrthoDB" id="24581at2759"/>
<feature type="compositionally biased region" description="Low complexity" evidence="1">
    <location>
        <begin position="108"/>
        <end position="121"/>
    </location>
</feature>
<keyword evidence="3" id="KW-1185">Reference proteome</keyword>
<evidence type="ECO:0000256" key="1">
    <source>
        <dbReference type="SAM" id="MobiDB-lite"/>
    </source>
</evidence>
<dbReference type="AlphaFoldDB" id="A0A811VBV9"/>
<protein>
    <submittedName>
        <fullName evidence="2">(Mediterranean fruit fly) hypothetical protein</fullName>
    </submittedName>
</protein>
<comment type="caution">
    <text evidence="2">The sequence shown here is derived from an EMBL/GenBank/DDBJ whole genome shotgun (WGS) entry which is preliminary data.</text>
</comment>